<keyword evidence="2" id="KW-1185">Reference proteome</keyword>
<sequence length="684" mass="77617">MEETTSTHSKTGQSTITSVDKFTYNQVGALSQATNQINGGATEVIAQNIYNDIGQLIEKSIGGKTNQNRLQDINYIYNVRGWLTDINNPDNKGSDLFAMRLYYDRDTHSTNATPLYNGNISQVMWSTKNTNSSKFYYFYHYDHLNRITKAQFAGGGWWDRYSLKKVEYDKNGNITKLERKGWTNSAATSFGTMDNLVYTYSGSGIGNQLIKVQDNSNINFGFKDVNQTTDYTYDSNGNMTRDYNKAINTNMTYNHLNLPTYIPINGGSISYYYDAAGVKQKKVVSGGATTEYAGSFIYKNGSLEHLNHPEGYLEPDGNSFRYIYQYRDQINNLRLAYSDLDGNSVIDHSSEILIEKNYYPFGLEHMGYNSTINGVVNNYKQYQGQEFIEDLELNIHEWKFRISDPTLGRFWSVDPLAEDYRFQSPYNFSENRVIDGFELEGLEYVTVHHIMNGGTHITTLPATEYYKMTDSEINEKNGTPAGNYNAASYGPEGKGVKHVYHNRDGSYTGPYEDGTVRWDNRRINFQTAAGNHGLYSGAGSITNYRGGQDYNFDFQPIDWSDAIAKRHDEDYETARANADGPGASYIDDVNTYQADLDMIERLNTFTSGGKVEGIETPYRKTSSREMELSLKGQKIVISALAAYKKWKIDNNYGNDTSFETLGQKFYKDDFLNALIISIIYSSNE</sequence>
<evidence type="ECO:0000313" key="2">
    <source>
        <dbReference type="Proteomes" id="UP000239366"/>
    </source>
</evidence>
<comment type="caution">
    <text evidence="1">The sequence shown here is derived from an EMBL/GenBank/DDBJ whole genome shotgun (WGS) entry which is preliminary data.</text>
</comment>
<dbReference type="PANTHER" id="PTHR32305:SF15">
    <property type="entry name" value="PROTEIN RHSA-RELATED"/>
    <property type="match status" value="1"/>
</dbReference>
<dbReference type="Gene3D" id="2.180.10.10">
    <property type="entry name" value="RHS repeat-associated core"/>
    <property type="match status" value="1"/>
</dbReference>
<evidence type="ECO:0008006" key="3">
    <source>
        <dbReference type="Google" id="ProtNLM"/>
    </source>
</evidence>
<gene>
    <name evidence="1" type="ORF">BST99_13360</name>
</gene>
<dbReference type="OrthoDB" id="2972467at2"/>
<protein>
    <recommendedName>
        <fullName evidence="3">RHS repeat-associated core domain-containing protein</fullName>
    </recommendedName>
</protein>
<organism evidence="1 2">
    <name type="scientific">Aureicoccus marinus</name>
    <dbReference type="NCBI Taxonomy" id="754435"/>
    <lineage>
        <taxon>Bacteria</taxon>
        <taxon>Pseudomonadati</taxon>
        <taxon>Bacteroidota</taxon>
        <taxon>Flavobacteriia</taxon>
        <taxon>Flavobacteriales</taxon>
        <taxon>Flavobacteriaceae</taxon>
        <taxon>Aureicoccus</taxon>
    </lineage>
</organism>
<dbReference type="AlphaFoldDB" id="A0A2S7TAT1"/>
<dbReference type="Proteomes" id="UP000239366">
    <property type="component" value="Unassembled WGS sequence"/>
</dbReference>
<name>A0A2S7TAT1_9FLAO</name>
<accession>A0A2S7TAT1</accession>
<proteinExistence type="predicted"/>
<evidence type="ECO:0000313" key="1">
    <source>
        <dbReference type="EMBL" id="PQJ16576.1"/>
    </source>
</evidence>
<dbReference type="EMBL" id="MQVX01000001">
    <property type="protein sequence ID" value="PQJ16576.1"/>
    <property type="molecule type" value="Genomic_DNA"/>
</dbReference>
<dbReference type="PANTHER" id="PTHR32305">
    <property type="match status" value="1"/>
</dbReference>
<reference evidence="2" key="1">
    <citation type="submission" date="2016-11" db="EMBL/GenBank/DDBJ databases">
        <title>Trade-off between light-utilization and light-protection in marine flavobacteria.</title>
        <authorList>
            <person name="Kumagai Y."/>
            <person name="Yoshizawa S."/>
            <person name="Kogure K."/>
        </authorList>
    </citation>
    <scope>NUCLEOTIDE SEQUENCE [LARGE SCALE GENOMIC DNA]</scope>
    <source>
        <strain evidence="2">SG-18</strain>
    </source>
</reference>
<dbReference type="InterPro" id="IPR050708">
    <property type="entry name" value="T6SS_VgrG/RHS"/>
</dbReference>
<dbReference type="RefSeq" id="WP_105002244.1">
    <property type="nucleotide sequence ID" value="NZ_MQVX01000001.1"/>
</dbReference>